<proteinExistence type="predicted"/>
<reference evidence="1 2" key="1">
    <citation type="submission" date="2014-03" db="EMBL/GenBank/DDBJ databases">
        <title>Draft genome of the hookworm Oesophagostomum dentatum.</title>
        <authorList>
            <person name="Mitreva M."/>
        </authorList>
    </citation>
    <scope>NUCLEOTIDE SEQUENCE [LARGE SCALE GENOMIC DNA]</scope>
    <source>
        <strain evidence="1 2">OD-Hann</strain>
    </source>
</reference>
<feature type="non-terminal residue" evidence="1">
    <location>
        <position position="1"/>
    </location>
</feature>
<keyword evidence="2" id="KW-1185">Reference proteome</keyword>
<dbReference type="PANTHER" id="PTHR31063:SF4">
    <property type="entry name" value="IBR DOMAIN-CONTAINING PROTEIN"/>
    <property type="match status" value="1"/>
</dbReference>
<dbReference type="EMBL" id="KN550789">
    <property type="protein sequence ID" value="KHJ93399.1"/>
    <property type="molecule type" value="Genomic_DNA"/>
</dbReference>
<organism evidence="1 2">
    <name type="scientific">Oesophagostomum dentatum</name>
    <name type="common">Nodular worm</name>
    <dbReference type="NCBI Taxonomy" id="61180"/>
    <lineage>
        <taxon>Eukaryota</taxon>
        <taxon>Metazoa</taxon>
        <taxon>Ecdysozoa</taxon>
        <taxon>Nematoda</taxon>
        <taxon>Chromadorea</taxon>
        <taxon>Rhabditida</taxon>
        <taxon>Rhabditina</taxon>
        <taxon>Rhabditomorpha</taxon>
        <taxon>Strongyloidea</taxon>
        <taxon>Strongylidae</taxon>
        <taxon>Oesophagostomum</taxon>
    </lineage>
</organism>
<dbReference type="Proteomes" id="UP000053660">
    <property type="component" value="Unassembled WGS sequence"/>
</dbReference>
<dbReference type="OrthoDB" id="5858672at2759"/>
<name>A0A0B1T818_OESDE</name>
<gene>
    <name evidence="1" type="ORF">OESDEN_06696</name>
</gene>
<dbReference type="AlphaFoldDB" id="A0A0B1T818"/>
<accession>A0A0B1T818</accession>
<evidence type="ECO:0000313" key="1">
    <source>
        <dbReference type="EMBL" id="KHJ93399.1"/>
    </source>
</evidence>
<dbReference type="PANTHER" id="PTHR31063">
    <property type="entry name" value="PROTEIN CBG08668"/>
    <property type="match status" value="1"/>
</dbReference>
<sequence>KSFAFFKCLDFPDLRFLSCAHCSASLAILERCDFNSYSCPCCGYAFCLFCKSEPHWPMDCEQFRRWCERWDAQCLFEENFLSEDHRVSFCLDCERVFTKEDRSPHDHCPYCWLGFDEEEGDDKHWNCYERTPAPKTLRVISALGITIKYCDECGKRFDPHTIQLRRLVNKDFSTLCWEARNERFNKSQDFVKAISKMFSIKKEQNRIDDLRRAVLFVVENCTAWLYLTKPVNCTHLKLEVSRLFRQLLAIQRSLPTTREIFMKQWAELEQALEEVSQIFRQRTESV</sequence>
<dbReference type="CDD" id="cd20335">
    <property type="entry name" value="BRcat_RBR"/>
    <property type="match status" value="1"/>
</dbReference>
<evidence type="ECO:0000313" key="2">
    <source>
        <dbReference type="Proteomes" id="UP000053660"/>
    </source>
</evidence>
<protein>
    <submittedName>
        <fullName evidence="1">Uncharacterized protein</fullName>
    </submittedName>
</protein>